<dbReference type="Proteomes" id="UP000246715">
    <property type="component" value="Segment"/>
</dbReference>
<evidence type="ECO:0000313" key="1">
    <source>
        <dbReference type="EMBL" id="ABT14341.1"/>
    </source>
</evidence>
<evidence type="ECO:0000313" key="2">
    <source>
        <dbReference type="Proteomes" id="UP000246715"/>
    </source>
</evidence>
<organismHost>
    <name type="scientific">Paramecium bursaria</name>
    <dbReference type="NCBI Taxonomy" id="74790"/>
</organismHost>
<reference evidence="1 2" key="1">
    <citation type="journal article" date="2007" name="Virology">
        <title>Sequence and annotation of the 314-kb MT325 and the 321-kb FR483 viruses that infect Chlorella Pbi.</title>
        <authorList>
            <person name="Fitzgerald L.A."/>
            <person name="Graves M.V."/>
            <person name="Li X."/>
            <person name="Feldblyum T."/>
            <person name="Hartigan J."/>
            <person name="Van Etten J.L."/>
        </authorList>
    </citation>
    <scope>NUCLEOTIDE SEQUENCE [LARGE SCALE GENOMIC DNA]</scope>
    <source>
        <strain evidence="1 2">MT325</strain>
    </source>
</reference>
<name>A7IVG7_PBCVM</name>
<gene>
    <name evidence="1" type="primary">m787R</name>
    <name evidence="1" type="ORF">MT325_m787R</name>
</gene>
<proteinExistence type="predicted"/>
<organism evidence="1 2">
    <name type="scientific">Paramecium bursaria Chlorella virus MT325</name>
    <name type="common">PBCV-MT325</name>
    <dbReference type="NCBI Taxonomy" id="346932"/>
    <lineage>
        <taxon>Viruses</taxon>
        <taxon>Varidnaviria</taxon>
        <taxon>Bamfordvirae</taxon>
        <taxon>Nucleocytoviricota</taxon>
        <taxon>Megaviricetes</taxon>
        <taxon>Algavirales</taxon>
        <taxon>Phycodnaviridae</taxon>
        <taxon>Chlorovirus</taxon>
        <taxon>Chlorovirus conductrix</taxon>
        <taxon>Paramecium bursaria Chlorella virus A1</taxon>
    </lineage>
</organism>
<accession>A7IVG7</accession>
<sequence length="78" mass="8636">MVLFFVMAYTRPLSFFMVSRTTFLMPTGRVTGFCNLVSGTRRGTAVFFARASNIMGIGLLSLLAWKARPREASCCSCI</sequence>
<protein>
    <submittedName>
        <fullName evidence="1">Uncharacterized protein m787R</fullName>
    </submittedName>
</protein>
<dbReference type="EMBL" id="DQ491001">
    <property type="protein sequence ID" value="ABT14341.1"/>
    <property type="molecule type" value="Genomic_DNA"/>
</dbReference>